<evidence type="ECO:0000256" key="1">
    <source>
        <dbReference type="SAM" id="SignalP"/>
    </source>
</evidence>
<comment type="caution">
    <text evidence="2">The sequence shown here is derived from an EMBL/GenBank/DDBJ whole genome shotgun (WGS) entry which is preliminary data.</text>
</comment>
<keyword evidence="3" id="KW-1185">Reference proteome</keyword>
<keyword evidence="1" id="KW-0732">Signal</keyword>
<gene>
    <name evidence="2" type="ORF">CYMTET_50305</name>
</gene>
<dbReference type="SUPFAM" id="SSF110296">
    <property type="entry name" value="Oligoxyloglucan reducing end-specific cellobiohydrolase"/>
    <property type="match status" value="1"/>
</dbReference>
<accession>A0AAE0BPJ1</accession>
<evidence type="ECO:0000313" key="2">
    <source>
        <dbReference type="EMBL" id="KAK3239793.1"/>
    </source>
</evidence>
<organism evidence="2 3">
    <name type="scientific">Cymbomonas tetramitiformis</name>
    <dbReference type="NCBI Taxonomy" id="36881"/>
    <lineage>
        <taxon>Eukaryota</taxon>
        <taxon>Viridiplantae</taxon>
        <taxon>Chlorophyta</taxon>
        <taxon>Pyramimonadophyceae</taxon>
        <taxon>Pyramimonadales</taxon>
        <taxon>Pyramimonadaceae</taxon>
        <taxon>Cymbomonas</taxon>
    </lineage>
</organism>
<sequence length="687" mass="73828">MRFIRCSLTRAAVIILYIIWPLFLPVVCQGDIDARALPRDGSTFAPAALTPSDSRYNTHLHDVLCHVSGKCLVVGTHGAIFSTADSGVSWVQRISGTADELRAIGCLFEDGRLLCLTGGRRAIKTSLSLLITFDSGESWEDVGNQVFSDSDDGDNQVNTITCSGTACFIAGRLGSVLECQMQGSWTTTTCRKIYLSQGRIAMNHVSASAAHGTAGKATLLFATTEGALLHFDASTRKLHKGVVLPFMGESFNIWDMSILKGTGVGYACGNELFKTEDSGSTWMRLNFLESPFASICYSVLVLSEDVVYAMSEDAIHLSEDGGSSWETVLSTPSCNSFGTQGADAGWGKLDGYVDSTPFVATTARPCAMEAGLRPSGISLGGSLTWENLPTDNTGKAPGNPREVKFRVQLSYQCGTGFQLACPQVGMQISSSQATLLFGDGDFTTLSTMTVTYVLSEAYYTAEKQIVYNYDPPQPSGKRRSLQQTQSDLTFNAILMGDQLVDVANRESGAFPNLVLRAQVKVSTAQEPDSAPAGSMAPLLRFYNGDLLLSTDVTGSISAIYLDPAFYIPAGDAEFDKIIFEFASDDDILLTSGTQPYTYPYGATLDSNGLFTWDLTMTNLIMPSLNCTTYFHVNVLLKNSAGDVASSVAFTLALQSYANAAGEMLYRDAETATFNQQETSPALTGILP</sequence>
<feature type="chain" id="PRO_5041969991" description="Photosynthesis system II assembly factor Ycf48/Hcf136-like domain-containing protein" evidence="1">
    <location>
        <begin position="31"/>
        <end position="687"/>
    </location>
</feature>
<dbReference type="EMBL" id="LGRX02033823">
    <property type="protein sequence ID" value="KAK3239793.1"/>
    <property type="molecule type" value="Genomic_DNA"/>
</dbReference>
<dbReference type="AlphaFoldDB" id="A0AAE0BPJ1"/>
<protein>
    <recommendedName>
        <fullName evidence="4">Photosynthesis system II assembly factor Ycf48/Hcf136-like domain-containing protein</fullName>
    </recommendedName>
</protein>
<reference evidence="2 3" key="1">
    <citation type="journal article" date="2015" name="Genome Biol. Evol.">
        <title>Comparative Genomics of a Bacterivorous Green Alga Reveals Evolutionary Causalities and Consequences of Phago-Mixotrophic Mode of Nutrition.</title>
        <authorList>
            <person name="Burns J.A."/>
            <person name="Paasch A."/>
            <person name="Narechania A."/>
            <person name="Kim E."/>
        </authorList>
    </citation>
    <scope>NUCLEOTIDE SEQUENCE [LARGE SCALE GENOMIC DNA]</scope>
    <source>
        <strain evidence="2 3">PLY_AMNH</strain>
    </source>
</reference>
<dbReference type="InterPro" id="IPR015943">
    <property type="entry name" value="WD40/YVTN_repeat-like_dom_sf"/>
</dbReference>
<evidence type="ECO:0000313" key="3">
    <source>
        <dbReference type="Proteomes" id="UP001190700"/>
    </source>
</evidence>
<name>A0AAE0BPJ1_9CHLO</name>
<dbReference type="Proteomes" id="UP001190700">
    <property type="component" value="Unassembled WGS sequence"/>
</dbReference>
<feature type="signal peptide" evidence="1">
    <location>
        <begin position="1"/>
        <end position="30"/>
    </location>
</feature>
<evidence type="ECO:0008006" key="4">
    <source>
        <dbReference type="Google" id="ProtNLM"/>
    </source>
</evidence>
<proteinExistence type="predicted"/>
<dbReference type="Gene3D" id="2.130.10.10">
    <property type="entry name" value="YVTN repeat-like/Quinoprotein amine dehydrogenase"/>
    <property type="match status" value="1"/>
</dbReference>